<proteinExistence type="inferred from homology"/>
<dbReference type="InterPro" id="IPR027413">
    <property type="entry name" value="GROEL-like_equatorial_sf"/>
</dbReference>
<dbReference type="Gene3D" id="1.10.560.10">
    <property type="entry name" value="GroEL-like equatorial domain"/>
    <property type="match status" value="1"/>
</dbReference>
<sequence length="526" mass="57208">MSQSILYEDEARKALEKGIETLANAVAITMGPKGRNVVLAKQANVPEIINDGVTIAREIFLENSIENAGASLVKEAAAKTNEIAGDGTTTATVLAYHIIKNGLCYTAAGFNPLAIKQGILKSVKFVNDQILQIAKPITTSQDIIEIASISANNDKKIGNIIAKAFTKAGREGIISLEEGKSTQTELEITEGMQFDRGFMSPYFATSSITITKNDPFIFITDQTLTSVQKEIIPVLEIIAKTKKPLVIIAQDIEQKALSTLIMNQLKKRIDVVAIKAPGFGNEVSNFLHDISILTQGEMISKESAIKFSNLSLKYFGRAKQVIITKENTTIIADKKSLRVEQQCKFLRKQIELSDSLYEKEKLENRLAKLSGGVAVIKIGANTEVEMREKKLRFEDAINATKAAIGEGIVPGGGTSLARISFELLAWGKKYLNAEEQIGAIIIAKALTAPLQQIVNNSGKNGAFILDQLSLYDNNNIGYNAQQDKFTNLFEAGIIDPAKVTRSALQNAASIASMILTTDCIIPKQVK</sequence>
<dbReference type="EMBL" id="KY709207">
    <property type="protein sequence ID" value="ARO90305.1"/>
    <property type="molecule type" value="Genomic_DNA"/>
</dbReference>
<evidence type="ECO:0000256" key="2">
    <source>
        <dbReference type="ARBA" id="ARBA00023186"/>
    </source>
</evidence>
<dbReference type="GeneID" id="29073358"/>
<geneLocation type="plastid" evidence="4"/>
<dbReference type="FunFam" id="3.50.7.10:FF:000001">
    <property type="entry name" value="60 kDa chaperonin"/>
    <property type="match status" value="1"/>
</dbReference>
<dbReference type="Pfam" id="PF00118">
    <property type="entry name" value="Cpn60_TCP1"/>
    <property type="match status" value="1"/>
</dbReference>
<dbReference type="PRINTS" id="PR00298">
    <property type="entry name" value="CHAPERONIN60"/>
</dbReference>
<dbReference type="SUPFAM" id="SSF52029">
    <property type="entry name" value="GroEL apical domain-like"/>
    <property type="match status" value="1"/>
</dbReference>
<dbReference type="CDD" id="cd03344">
    <property type="entry name" value="GroEL"/>
    <property type="match status" value="1"/>
</dbReference>
<dbReference type="SUPFAM" id="SSF48592">
    <property type="entry name" value="GroEL equatorial domain-like"/>
    <property type="match status" value="2"/>
</dbReference>
<keyword evidence="4" id="KW-0934">Plastid</keyword>
<dbReference type="PANTHER" id="PTHR45633">
    <property type="entry name" value="60 KDA HEAT SHOCK PROTEIN, MITOCHONDRIAL"/>
    <property type="match status" value="1"/>
</dbReference>
<dbReference type="InterPro" id="IPR027409">
    <property type="entry name" value="GroEL-like_apical_dom_sf"/>
</dbReference>
<dbReference type="RefSeq" id="YP_009296795.1">
    <property type="nucleotide sequence ID" value="NC_031173.1"/>
</dbReference>
<dbReference type="InterPro" id="IPR002423">
    <property type="entry name" value="Cpn60/GroEL/TCP-1"/>
</dbReference>
<evidence type="ECO:0000256" key="3">
    <source>
        <dbReference type="RuleBase" id="RU000418"/>
    </source>
</evidence>
<dbReference type="NCBIfam" id="NF009488">
    <property type="entry name" value="PRK12850.1"/>
    <property type="match status" value="1"/>
</dbReference>
<dbReference type="NCBIfam" id="NF009489">
    <property type="entry name" value="PRK12851.1"/>
    <property type="match status" value="1"/>
</dbReference>
<name>A0A1C9CCL6_9RHOD</name>
<evidence type="ECO:0000256" key="1">
    <source>
        <dbReference type="ARBA" id="ARBA00006607"/>
    </source>
</evidence>
<dbReference type="Gene3D" id="3.30.260.10">
    <property type="entry name" value="TCP-1-like chaperonin intermediate domain"/>
    <property type="match status" value="1"/>
</dbReference>
<protein>
    <submittedName>
        <fullName evidence="5">60 kDa chaperone protein</fullName>
    </submittedName>
    <submittedName>
        <fullName evidence="4">Chaperonin GroEL</fullName>
    </submittedName>
</protein>
<evidence type="ECO:0000313" key="5">
    <source>
        <dbReference type="EMBL" id="ARO90305.1"/>
    </source>
</evidence>
<dbReference type="InterPro" id="IPR027410">
    <property type="entry name" value="TCP-1-like_intermed_sf"/>
</dbReference>
<comment type="similarity">
    <text evidence="1 3">Belongs to the chaperonin (HSP60) family.</text>
</comment>
<dbReference type="GO" id="GO:0005524">
    <property type="term" value="F:ATP binding"/>
    <property type="evidence" value="ECO:0007669"/>
    <property type="project" value="InterPro"/>
</dbReference>
<organism evidence="4">
    <name type="scientific">Bangiopsis subsimplex</name>
    <dbReference type="NCBI Taxonomy" id="139980"/>
    <lineage>
        <taxon>Eukaryota</taxon>
        <taxon>Rhodophyta</taxon>
        <taxon>Stylonematophyceae</taxon>
        <taxon>Stylonematales</taxon>
        <taxon>Stylonemataceae</taxon>
        <taxon>Bangiopsis</taxon>
    </lineage>
</organism>
<dbReference type="NCBIfam" id="TIGR02348">
    <property type="entry name" value="GroEL"/>
    <property type="match status" value="1"/>
</dbReference>
<dbReference type="NCBIfam" id="NF009487">
    <property type="entry name" value="PRK12849.1"/>
    <property type="match status" value="1"/>
</dbReference>
<dbReference type="GO" id="GO:0140662">
    <property type="term" value="F:ATP-dependent protein folding chaperone"/>
    <property type="evidence" value="ECO:0007669"/>
    <property type="project" value="InterPro"/>
</dbReference>
<dbReference type="Gene3D" id="3.50.7.10">
    <property type="entry name" value="GroEL"/>
    <property type="match status" value="1"/>
</dbReference>
<dbReference type="GO" id="GO:0042026">
    <property type="term" value="P:protein refolding"/>
    <property type="evidence" value="ECO:0007669"/>
    <property type="project" value="InterPro"/>
</dbReference>
<dbReference type="NCBIfam" id="NF000592">
    <property type="entry name" value="PRK00013.1"/>
    <property type="match status" value="1"/>
</dbReference>
<accession>A0A1C9CCL6</accession>
<gene>
    <name evidence="4" type="primary">groEL</name>
    <name evidence="4" type="ORF">Bangp_056</name>
</gene>
<dbReference type="AlphaFoldDB" id="A0A1C9CCL6"/>
<keyword evidence="2" id="KW-0143">Chaperone</keyword>
<reference evidence="4" key="1">
    <citation type="journal article" date="2016" name="BMC Biol.">
        <title>Parallel evolution of highly conserved plastid genome architecture in red seaweeds and seed plants.</title>
        <authorList>
            <person name="Lee J."/>
            <person name="Cho C.H."/>
            <person name="Park S.I."/>
            <person name="Choi J.W."/>
            <person name="Song H.S."/>
            <person name="West J.A."/>
            <person name="Bhattacharya D."/>
            <person name="Yoon H.S."/>
        </authorList>
    </citation>
    <scope>NUCLEOTIDE SEQUENCE</scope>
</reference>
<dbReference type="EMBL" id="KX284718">
    <property type="protein sequence ID" value="AOM66138.1"/>
    <property type="molecule type" value="Genomic_DNA"/>
</dbReference>
<evidence type="ECO:0000313" key="4">
    <source>
        <dbReference type="EMBL" id="AOM66138.1"/>
    </source>
</evidence>
<reference evidence="5" key="2">
    <citation type="submission" date="2017-03" db="EMBL/GenBank/DDBJ databases">
        <title>The new red algal subphylum Proteorhodophytina comprises the largest and most divergent plastid genomes known.</title>
        <authorList>
            <person name="Munoz-Gomez S.A."/>
            <person name="Mejia-Franco F.G."/>
            <person name="Durnin K."/>
            <person name="Morgan C."/>
            <person name="Grisdale C.J."/>
            <person name="Archibald J.M."/>
            <person name="Slamovits C.H."/>
        </authorList>
    </citation>
    <scope>NUCLEOTIDE SEQUENCE</scope>
    <source>
        <strain evidence="5">UTEX LB2854</strain>
    </source>
</reference>
<dbReference type="InterPro" id="IPR001844">
    <property type="entry name" value="Cpn60/GroEL"/>
</dbReference>
<keyword evidence="5" id="KW-0150">Chloroplast</keyword>